<dbReference type="AlphaFoldDB" id="A0A8J6H7Z4"/>
<feature type="region of interest" description="Disordered" evidence="1">
    <location>
        <begin position="317"/>
        <end position="337"/>
    </location>
</feature>
<sequence length="398" mass="44296">MFGTNTEPSAGNDGRLSRDFPELPVSAETNREKGDGIYDELVGTFLPKATKEVGPSIDVSGELVRCRHSPDPPLLIIEVVMCGPGVRRSSCHPQAEVRSCGIKSQLIARRQSRCLQFRAVINREMGEIPARRQKYDRQGSYEYLSNFVEQMSTSASTCVRLRIFHFGAAAAAGRVHPHIISQLPETSGPTPNFFNYQTSIIIPGAIILARYQNVPTTAHVAIVQSAATQEVQCRWRNADISAPVSKNSSVQTPLIPVHWYSWSGGGVACEYPMKRSIAPRPFRLGRFTFQKFVVTFAPASISPSHLCHPLVASSLQNRTRESANDTSTPPPLSTSGAATSTHLIKTLIRKFRCPDLNLHPINMAICMTTPFRVRFRRPFFDQCERESDTGGVQQWWRR</sequence>
<evidence type="ECO:0000313" key="2">
    <source>
        <dbReference type="EMBL" id="KAH0809745.1"/>
    </source>
</evidence>
<reference evidence="2" key="2">
    <citation type="submission" date="2021-08" db="EMBL/GenBank/DDBJ databases">
        <authorList>
            <person name="Eriksson T."/>
        </authorList>
    </citation>
    <scope>NUCLEOTIDE SEQUENCE</scope>
    <source>
        <strain evidence="2">Stoneville</strain>
        <tissue evidence="2">Whole head</tissue>
    </source>
</reference>
<keyword evidence="3" id="KW-1185">Reference proteome</keyword>
<accession>A0A8J6H7Z4</accession>
<name>A0A8J6H7Z4_TENMO</name>
<reference evidence="2" key="1">
    <citation type="journal article" date="2020" name="J Insects Food Feed">
        <title>The yellow mealworm (Tenebrio molitor) genome: a resource for the emerging insects as food and feed industry.</title>
        <authorList>
            <person name="Eriksson T."/>
            <person name="Andere A."/>
            <person name="Kelstrup H."/>
            <person name="Emery V."/>
            <person name="Picard C."/>
        </authorList>
    </citation>
    <scope>NUCLEOTIDE SEQUENCE</scope>
    <source>
        <strain evidence="2">Stoneville</strain>
        <tissue evidence="2">Whole head</tissue>
    </source>
</reference>
<proteinExistence type="predicted"/>
<gene>
    <name evidence="2" type="ORF">GEV33_013047</name>
</gene>
<evidence type="ECO:0000313" key="3">
    <source>
        <dbReference type="Proteomes" id="UP000719412"/>
    </source>
</evidence>
<dbReference type="Proteomes" id="UP000719412">
    <property type="component" value="Unassembled WGS sequence"/>
</dbReference>
<dbReference type="EMBL" id="JABDTM020027941">
    <property type="protein sequence ID" value="KAH0809745.1"/>
    <property type="molecule type" value="Genomic_DNA"/>
</dbReference>
<comment type="caution">
    <text evidence="2">The sequence shown here is derived from an EMBL/GenBank/DDBJ whole genome shotgun (WGS) entry which is preliminary data.</text>
</comment>
<evidence type="ECO:0000256" key="1">
    <source>
        <dbReference type="SAM" id="MobiDB-lite"/>
    </source>
</evidence>
<feature type="region of interest" description="Disordered" evidence="1">
    <location>
        <begin position="1"/>
        <end position="31"/>
    </location>
</feature>
<protein>
    <submittedName>
        <fullName evidence="2">Uncharacterized protein</fullName>
    </submittedName>
</protein>
<organism evidence="2 3">
    <name type="scientific">Tenebrio molitor</name>
    <name type="common">Yellow mealworm beetle</name>
    <dbReference type="NCBI Taxonomy" id="7067"/>
    <lineage>
        <taxon>Eukaryota</taxon>
        <taxon>Metazoa</taxon>
        <taxon>Ecdysozoa</taxon>
        <taxon>Arthropoda</taxon>
        <taxon>Hexapoda</taxon>
        <taxon>Insecta</taxon>
        <taxon>Pterygota</taxon>
        <taxon>Neoptera</taxon>
        <taxon>Endopterygota</taxon>
        <taxon>Coleoptera</taxon>
        <taxon>Polyphaga</taxon>
        <taxon>Cucujiformia</taxon>
        <taxon>Tenebrionidae</taxon>
        <taxon>Tenebrio</taxon>
    </lineage>
</organism>